<dbReference type="GO" id="GO:0003779">
    <property type="term" value="F:actin binding"/>
    <property type="evidence" value="ECO:0007669"/>
    <property type="project" value="UniProtKB-KW"/>
</dbReference>
<dbReference type="InterPro" id="IPR002108">
    <property type="entry name" value="ADF-H"/>
</dbReference>
<dbReference type="SUPFAM" id="SSF55753">
    <property type="entry name" value="Actin depolymerizing proteins"/>
    <property type="match status" value="1"/>
</dbReference>
<dbReference type="Gene3D" id="3.40.20.10">
    <property type="entry name" value="Severin"/>
    <property type="match status" value="1"/>
</dbReference>
<dbReference type="PROSITE" id="PS51263">
    <property type="entry name" value="ADF_H"/>
    <property type="match status" value="1"/>
</dbReference>
<dbReference type="GO" id="GO:0030042">
    <property type="term" value="P:actin filament depolymerization"/>
    <property type="evidence" value="ECO:0007669"/>
    <property type="project" value="InterPro"/>
</dbReference>
<dbReference type="Pfam" id="PF00241">
    <property type="entry name" value="Cofilin_ADF"/>
    <property type="match status" value="1"/>
</dbReference>
<dbReference type="PANTHER" id="PTHR11913">
    <property type="entry name" value="COFILIN-RELATED"/>
    <property type="match status" value="1"/>
</dbReference>
<keyword evidence="2" id="KW-0009">Actin-binding</keyword>
<dbReference type="InterPro" id="IPR017904">
    <property type="entry name" value="ADF/Cofilin"/>
</dbReference>
<reference evidence="4" key="1">
    <citation type="submission" date="2014-12" db="EMBL/GenBank/DDBJ databases">
        <title>Insight into the proteome of Arion vulgaris.</title>
        <authorList>
            <person name="Aradska J."/>
            <person name="Bulat T."/>
            <person name="Smidak R."/>
            <person name="Sarate P."/>
            <person name="Gangsoo J."/>
            <person name="Sialana F."/>
            <person name="Bilban M."/>
            <person name="Lubec G."/>
        </authorList>
    </citation>
    <scope>NUCLEOTIDE SEQUENCE</scope>
    <source>
        <tissue evidence="4">Skin</tissue>
    </source>
</reference>
<dbReference type="CDD" id="cd11286">
    <property type="entry name" value="ADF_cofilin_like"/>
    <property type="match status" value="1"/>
</dbReference>
<dbReference type="GO" id="GO:0015629">
    <property type="term" value="C:actin cytoskeleton"/>
    <property type="evidence" value="ECO:0007669"/>
    <property type="project" value="InterPro"/>
</dbReference>
<name>A0A0B7AIR1_9EUPU</name>
<dbReference type="InterPro" id="IPR029006">
    <property type="entry name" value="ADF-H/Gelsolin-like_dom_sf"/>
</dbReference>
<sequence>MASGVKVADETVEIYKTIKLRKSNIRFLLLAIDQLDGLIKVEFKKEKDSNRSQEEEFNEFLQHLPSDDGRYCILDLTIPQKNGAQKETLFILTWCPPNASTKSNMLYATSKRALLDKIREGMIDMQANDLSDLVYQEFLEKGCK</sequence>
<comment type="similarity">
    <text evidence="1">Belongs to the actin-binding proteins ADF family.</text>
</comment>
<dbReference type="EMBL" id="HACG01033873">
    <property type="protein sequence ID" value="CEK80738.1"/>
    <property type="molecule type" value="Transcribed_RNA"/>
</dbReference>
<protein>
    <recommendedName>
        <fullName evidence="3">ADF-H domain-containing protein</fullName>
    </recommendedName>
</protein>
<gene>
    <name evidence="4" type="primary">ORF122463</name>
</gene>
<organism evidence="4">
    <name type="scientific">Arion vulgaris</name>
    <dbReference type="NCBI Taxonomy" id="1028688"/>
    <lineage>
        <taxon>Eukaryota</taxon>
        <taxon>Metazoa</taxon>
        <taxon>Spiralia</taxon>
        <taxon>Lophotrochozoa</taxon>
        <taxon>Mollusca</taxon>
        <taxon>Gastropoda</taxon>
        <taxon>Heterobranchia</taxon>
        <taxon>Euthyneura</taxon>
        <taxon>Panpulmonata</taxon>
        <taxon>Eupulmonata</taxon>
        <taxon>Stylommatophora</taxon>
        <taxon>Helicina</taxon>
        <taxon>Arionoidea</taxon>
        <taxon>Arionidae</taxon>
        <taxon>Arion</taxon>
    </lineage>
</organism>
<evidence type="ECO:0000256" key="2">
    <source>
        <dbReference type="ARBA" id="ARBA00023203"/>
    </source>
</evidence>
<proteinExistence type="inferred from homology"/>
<dbReference type="SMART" id="SM00102">
    <property type="entry name" value="ADF"/>
    <property type="match status" value="1"/>
</dbReference>
<accession>A0A0B7AIR1</accession>
<evidence type="ECO:0000256" key="1">
    <source>
        <dbReference type="ARBA" id="ARBA00006844"/>
    </source>
</evidence>
<evidence type="ECO:0000313" key="4">
    <source>
        <dbReference type="EMBL" id="CEK80738.1"/>
    </source>
</evidence>
<dbReference type="AlphaFoldDB" id="A0A0B7AIR1"/>
<evidence type="ECO:0000259" key="3">
    <source>
        <dbReference type="PROSITE" id="PS51263"/>
    </source>
</evidence>
<feature type="domain" description="ADF-H" evidence="3">
    <location>
        <begin position="4"/>
        <end position="143"/>
    </location>
</feature>